<keyword evidence="3 6" id="KW-1133">Transmembrane helix</keyword>
<dbReference type="RefSeq" id="WP_246343935.1">
    <property type="nucleotide sequence ID" value="NZ_BSPS01000035.1"/>
</dbReference>
<keyword evidence="9" id="KW-1185">Reference proteome</keyword>
<dbReference type="Pfam" id="PF04357">
    <property type="entry name" value="TamB"/>
    <property type="match status" value="1"/>
</dbReference>
<evidence type="ECO:0000256" key="6">
    <source>
        <dbReference type="SAM" id="Phobius"/>
    </source>
</evidence>
<reference evidence="8 9" key="1">
    <citation type="submission" date="2020-08" db="EMBL/GenBank/DDBJ databases">
        <title>Genomic Encyclopedia of Type Strains, Phase IV (KMG-IV): sequencing the most valuable type-strain genomes for metagenomic binning, comparative biology and taxonomic classification.</title>
        <authorList>
            <person name="Goeker M."/>
        </authorList>
    </citation>
    <scope>NUCLEOTIDE SEQUENCE [LARGE SCALE GENOMIC DNA]</scope>
    <source>
        <strain evidence="8 9">DSM 26189</strain>
    </source>
</reference>
<name>A0A7W6BJI2_9SPHN</name>
<feature type="transmembrane region" description="Helical" evidence="6">
    <location>
        <begin position="32"/>
        <end position="51"/>
    </location>
</feature>
<dbReference type="PANTHER" id="PTHR36985:SF1">
    <property type="entry name" value="TRANSLOCATION AND ASSEMBLY MODULE SUBUNIT TAMB"/>
    <property type="match status" value="1"/>
</dbReference>
<comment type="subcellular location">
    <subcellularLocation>
        <location evidence="1">Membrane</location>
        <topology evidence="1">Single-pass membrane protein</topology>
    </subcellularLocation>
</comment>
<evidence type="ECO:0000313" key="9">
    <source>
        <dbReference type="Proteomes" id="UP000571950"/>
    </source>
</evidence>
<proteinExistence type="predicted"/>
<comment type="caution">
    <text evidence="8">The sequence shown here is derived from an EMBL/GenBank/DDBJ whole genome shotgun (WGS) entry which is preliminary data.</text>
</comment>
<evidence type="ECO:0000256" key="5">
    <source>
        <dbReference type="SAM" id="MobiDB-lite"/>
    </source>
</evidence>
<dbReference type="GO" id="GO:0005886">
    <property type="term" value="C:plasma membrane"/>
    <property type="evidence" value="ECO:0007669"/>
    <property type="project" value="InterPro"/>
</dbReference>
<dbReference type="InterPro" id="IPR007452">
    <property type="entry name" value="TamB_C"/>
</dbReference>
<evidence type="ECO:0000256" key="1">
    <source>
        <dbReference type="ARBA" id="ARBA00004167"/>
    </source>
</evidence>
<accession>A0A7W6BJI2</accession>
<dbReference type="EMBL" id="JACIDT010000020">
    <property type="protein sequence ID" value="MBB3928201.1"/>
    <property type="molecule type" value="Genomic_DNA"/>
</dbReference>
<feature type="domain" description="Translocation and assembly module TamB C-terminal" evidence="7">
    <location>
        <begin position="1058"/>
        <end position="1389"/>
    </location>
</feature>
<keyword evidence="4 6" id="KW-0472">Membrane</keyword>
<keyword evidence="2 6" id="KW-0812">Transmembrane</keyword>
<evidence type="ECO:0000256" key="2">
    <source>
        <dbReference type="ARBA" id="ARBA00022692"/>
    </source>
</evidence>
<protein>
    <submittedName>
        <fullName evidence="8">Translocation and assembly module TamB</fullName>
    </submittedName>
</protein>
<gene>
    <name evidence="8" type="ORF">GGR43_003943</name>
</gene>
<evidence type="ECO:0000256" key="3">
    <source>
        <dbReference type="ARBA" id="ARBA00022989"/>
    </source>
</evidence>
<dbReference type="GO" id="GO:0097347">
    <property type="term" value="C:TAM protein secretion complex"/>
    <property type="evidence" value="ECO:0007669"/>
    <property type="project" value="TreeGrafter"/>
</dbReference>
<dbReference type="GO" id="GO:0009306">
    <property type="term" value="P:protein secretion"/>
    <property type="evidence" value="ECO:0007669"/>
    <property type="project" value="InterPro"/>
</dbReference>
<evidence type="ECO:0000256" key="4">
    <source>
        <dbReference type="ARBA" id="ARBA00023136"/>
    </source>
</evidence>
<feature type="region of interest" description="Disordered" evidence="5">
    <location>
        <begin position="1"/>
        <end position="25"/>
    </location>
</feature>
<evidence type="ECO:0000313" key="8">
    <source>
        <dbReference type="EMBL" id="MBB3928201.1"/>
    </source>
</evidence>
<evidence type="ECO:0000259" key="7">
    <source>
        <dbReference type="Pfam" id="PF04357"/>
    </source>
</evidence>
<sequence>MTDGRTDPPAMDPPPPDRPETPGRRGRAWKRWIAGMVVALLLALAGAVMWIDSPAGHRFVVQKIGELRPQSGMRIVIGRIDGSLFRKAVLHDLRLYDPKGIFFSSPEVRLDWSPLGWLSNRLDIDELIVPRARLHKLPQFNRTEGTGKILPDFDIRIMRLRLGRLDVDEPVTGRADSFMLEGDADVRSGQAVVDLSLRSLKGDDRLLLALDSRPDDNRFNIDLTVNARAGGLIATLAGLTQDANVRLEGKGDWTRWDGRLIATLDRRSAAGFDIGLRKGDWKIEGTIAGSAIANDGLLARLTSPQLAVKAQGRFENKLLSGTFQARSEAISVDMKGGLHLGGRGYDNLLVDVGLTRPGALLDNFDAKGLVARARLNGPFATARFEYLLRADQLRFGSTLLRGVHAAGDGRGGGASGVTLIPVSLSAKSVEGQGDLVASILRNVSITGTLQKKGAVITSSPMRLRSDKLDGRVVAIFDLSSGRYDIALGGDLRGLLIPGFGIVDLHSRVQAVPDSKGAFSLTGRVDASVRRLDIAFLRTIAGGLPRARADIALGADGRLMLRNLLLTAPDMTLRGEGVRNRDGTVHLTGSGTHRQYGPLKLVLDGDLSLPRVDLVLARPLDAAGLANVHVVLEPEGRDYRFDADGQSYLGPFTATGAIEMPPGGQTVLAVERLAVNGSQGQGRLGVVDGGLAGRLDFEGAVRGPIDLSVVGGVQKAKAALRIEQAHFAGATPIDIARGRLDADLSLDPGGTTIDARLTGNGIQVGGMRINRIVADTHLVNGEGKLNATVTGQRGRLFNLKIDADIAADEIGFGLSGTLDRQAIALDRRARLRRVDGGWALDPVTIRYRGGRAVINRALFGDETALDVGVQNLSLSLLDLTNIDLGLSGTANGRIVYSWTSGAGTRGSASVKIKGLSRSGVTRTSTPVDIGMNAELTDSRLAMRALISQEGKVIGKAQALMAPLGRGSLMERLSAAPVRAQLRYVGPASSLWRLSTIEIIDLNGQLALTANISGTGANPVIEGALMTRDAVLESPITGMRMTQFQTSGRFDGSRLVLSQISGTTRGGGTVSGKGVFDLSIGQGVGLNVALQANRAVLLDRDDIGATVTGPVSIRSRDGVNGVIAGEFDVVSSRFTMGRAAAVAEIPELRVIEKNRRGDVFEQAPKGAGWLLDIKANARNRLMVSGMGLSSEWSMDLTVGGAVSSPKIVGRADLVRGTYDFGGRRFDLKEGSLRFDGSVPANPTLDIRAEASLSDLDATIEIKGTSMAPEISFTSTPSLPEDEILSRILFGSSITSLSAPEALQLASAVASLQGGGGGLDPINAVRKAAGLDRLRILPADETTGQGTSIGVGKYLTRKIYVELITDGQGYSATQLEYQITRWLSLLSSVSTLGRQSITARASKDY</sequence>
<dbReference type="Proteomes" id="UP000571950">
    <property type="component" value="Unassembled WGS sequence"/>
</dbReference>
<organism evidence="8 9">
    <name type="scientific">Sphingobium jiangsuense</name>
    <dbReference type="NCBI Taxonomy" id="870476"/>
    <lineage>
        <taxon>Bacteria</taxon>
        <taxon>Pseudomonadati</taxon>
        <taxon>Pseudomonadota</taxon>
        <taxon>Alphaproteobacteria</taxon>
        <taxon>Sphingomonadales</taxon>
        <taxon>Sphingomonadaceae</taxon>
        <taxon>Sphingobium</taxon>
    </lineage>
</organism>
<dbReference type="PANTHER" id="PTHR36985">
    <property type="entry name" value="TRANSLOCATION AND ASSEMBLY MODULE SUBUNIT TAMB"/>
    <property type="match status" value="1"/>
</dbReference>